<dbReference type="Proteomes" id="UP001314241">
    <property type="component" value="Unassembled WGS sequence"/>
</dbReference>
<keyword evidence="2" id="KW-1185">Reference proteome</keyword>
<reference evidence="1 2" key="1">
    <citation type="submission" date="2024-01" db="EMBL/GenBank/DDBJ databases">
        <authorList>
            <person name="Botero Cardona J."/>
        </authorList>
    </citation>
    <scope>NUCLEOTIDE SEQUENCE [LARGE SCALE GENOMIC DNA]</scope>
    <source>
        <strain evidence="1 2">LMG 33000</strain>
    </source>
</reference>
<evidence type="ECO:0008006" key="3">
    <source>
        <dbReference type="Google" id="ProtNLM"/>
    </source>
</evidence>
<dbReference type="RefSeq" id="WP_349641676.1">
    <property type="nucleotide sequence ID" value="NZ_CAWVOH010000001.1"/>
</dbReference>
<organism evidence="1 2">
    <name type="scientific">Eupransor demetentiae</name>
    <dbReference type="NCBI Taxonomy" id="3109584"/>
    <lineage>
        <taxon>Bacteria</taxon>
        <taxon>Bacillati</taxon>
        <taxon>Bacillota</taxon>
        <taxon>Bacilli</taxon>
        <taxon>Lactobacillales</taxon>
        <taxon>Lactobacillaceae</taxon>
        <taxon>Eupransor</taxon>
    </lineage>
</organism>
<accession>A0ABP0ESD3</accession>
<name>A0ABP0ESD3_9LACO</name>
<gene>
    <name evidence="1" type="ORF">R54876_GBNLAHCA_00695</name>
</gene>
<dbReference type="Pfam" id="PF11753">
    <property type="entry name" value="DUF3310"/>
    <property type="match status" value="1"/>
</dbReference>
<evidence type="ECO:0000313" key="1">
    <source>
        <dbReference type="EMBL" id="CAK8054134.1"/>
    </source>
</evidence>
<dbReference type="EMBL" id="CAWVOH010000001">
    <property type="protein sequence ID" value="CAK8054134.1"/>
    <property type="molecule type" value="Genomic_DNA"/>
</dbReference>
<dbReference type="InterPro" id="IPR021739">
    <property type="entry name" value="SaV-like"/>
</dbReference>
<sequence length="111" mass="13137">MNTKLLWDQKVEQKYWTLVGSALVKRLLNMLDITEKKFVLNMSNEQLTKPDRYTGKTGMQVFDVIDEFGLDFYEGNVVKYVTRHKKKNGVEDLKKAKVYLERLIKQYEQKG</sequence>
<proteinExistence type="predicted"/>
<protein>
    <recommendedName>
        <fullName evidence="3">DUF3310 domain-containing protein</fullName>
    </recommendedName>
</protein>
<evidence type="ECO:0000313" key="2">
    <source>
        <dbReference type="Proteomes" id="UP001314241"/>
    </source>
</evidence>
<comment type="caution">
    <text evidence="1">The sequence shown here is derived from an EMBL/GenBank/DDBJ whole genome shotgun (WGS) entry which is preliminary data.</text>
</comment>